<dbReference type="InterPro" id="IPR011057">
    <property type="entry name" value="Mss4-like_sf"/>
</dbReference>
<dbReference type="Proteomes" id="UP000054144">
    <property type="component" value="Unassembled WGS sequence"/>
</dbReference>
<sequence length="150" mass="16896">MSAATRTKLHQETARVLRGSCLCGRVMFETTGDPLIYHTCFCDCCRKASGSAFMAIAFFKIQHFTLVSGQDVIKTYGDGDTITGNIMSRSFCGECGAPMWLQSPLREGCILVNTGAYDDHHEWVPNREWFPHRKDGWIKDILVPIEKTML</sequence>
<accession>A0A0D7A8C0</accession>
<gene>
    <name evidence="6" type="ORF">FISHEDRAFT_46923</name>
</gene>
<evidence type="ECO:0000256" key="2">
    <source>
        <dbReference type="ARBA" id="ARBA00022723"/>
    </source>
</evidence>
<dbReference type="PROSITE" id="PS51891">
    <property type="entry name" value="CENP_V_GFA"/>
    <property type="match status" value="1"/>
</dbReference>
<dbReference type="InterPro" id="IPR006913">
    <property type="entry name" value="CENP-V/GFA"/>
</dbReference>
<evidence type="ECO:0000256" key="1">
    <source>
        <dbReference type="ARBA" id="ARBA00005495"/>
    </source>
</evidence>
<dbReference type="PANTHER" id="PTHR33337:SF39">
    <property type="entry name" value="DUF636 DOMAIN PROTEIN (AFU_ORTHOLOGUE AFUA_6G11530)"/>
    <property type="match status" value="1"/>
</dbReference>
<organism evidence="6 7">
    <name type="scientific">Fistulina hepatica ATCC 64428</name>
    <dbReference type="NCBI Taxonomy" id="1128425"/>
    <lineage>
        <taxon>Eukaryota</taxon>
        <taxon>Fungi</taxon>
        <taxon>Dikarya</taxon>
        <taxon>Basidiomycota</taxon>
        <taxon>Agaricomycotina</taxon>
        <taxon>Agaricomycetes</taxon>
        <taxon>Agaricomycetidae</taxon>
        <taxon>Agaricales</taxon>
        <taxon>Fistulinaceae</taxon>
        <taxon>Fistulina</taxon>
    </lineage>
</organism>
<keyword evidence="3" id="KW-0862">Zinc</keyword>
<reference evidence="6 7" key="1">
    <citation type="journal article" date="2015" name="Fungal Genet. Biol.">
        <title>Evolution of novel wood decay mechanisms in Agaricales revealed by the genome sequences of Fistulina hepatica and Cylindrobasidium torrendii.</title>
        <authorList>
            <person name="Floudas D."/>
            <person name="Held B.W."/>
            <person name="Riley R."/>
            <person name="Nagy L.G."/>
            <person name="Koehler G."/>
            <person name="Ransdell A.S."/>
            <person name="Younus H."/>
            <person name="Chow J."/>
            <person name="Chiniquy J."/>
            <person name="Lipzen A."/>
            <person name="Tritt A."/>
            <person name="Sun H."/>
            <person name="Haridas S."/>
            <person name="LaButti K."/>
            <person name="Ohm R.A."/>
            <person name="Kues U."/>
            <person name="Blanchette R.A."/>
            <person name="Grigoriev I.V."/>
            <person name="Minto R.E."/>
            <person name="Hibbett D.S."/>
        </authorList>
    </citation>
    <scope>NUCLEOTIDE SEQUENCE [LARGE SCALE GENOMIC DNA]</scope>
    <source>
        <strain evidence="6 7">ATCC 64428</strain>
    </source>
</reference>
<dbReference type="EMBL" id="KN882026">
    <property type="protein sequence ID" value="KIY46624.1"/>
    <property type="molecule type" value="Genomic_DNA"/>
</dbReference>
<keyword evidence="7" id="KW-1185">Reference proteome</keyword>
<protein>
    <submittedName>
        <fullName evidence="6">DUF636 domain-containing protein</fullName>
    </submittedName>
</protein>
<dbReference type="PANTHER" id="PTHR33337">
    <property type="entry name" value="GFA DOMAIN-CONTAINING PROTEIN"/>
    <property type="match status" value="1"/>
</dbReference>
<dbReference type="GO" id="GO:0016846">
    <property type="term" value="F:carbon-sulfur lyase activity"/>
    <property type="evidence" value="ECO:0007669"/>
    <property type="project" value="InterPro"/>
</dbReference>
<dbReference type="SUPFAM" id="SSF51316">
    <property type="entry name" value="Mss4-like"/>
    <property type="match status" value="1"/>
</dbReference>
<evidence type="ECO:0000313" key="6">
    <source>
        <dbReference type="EMBL" id="KIY46624.1"/>
    </source>
</evidence>
<proteinExistence type="inferred from homology"/>
<dbReference type="Pfam" id="PF04828">
    <property type="entry name" value="GFA"/>
    <property type="match status" value="1"/>
</dbReference>
<name>A0A0D7A8C0_9AGAR</name>
<evidence type="ECO:0000313" key="7">
    <source>
        <dbReference type="Proteomes" id="UP000054144"/>
    </source>
</evidence>
<evidence type="ECO:0000256" key="4">
    <source>
        <dbReference type="ARBA" id="ARBA00023239"/>
    </source>
</evidence>
<dbReference type="OrthoDB" id="9985472at2759"/>
<evidence type="ECO:0000256" key="3">
    <source>
        <dbReference type="ARBA" id="ARBA00022833"/>
    </source>
</evidence>
<comment type="similarity">
    <text evidence="1">Belongs to the Gfa family.</text>
</comment>
<dbReference type="AlphaFoldDB" id="A0A0D7A8C0"/>
<evidence type="ECO:0000259" key="5">
    <source>
        <dbReference type="PROSITE" id="PS51891"/>
    </source>
</evidence>
<dbReference type="GO" id="GO:0046872">
    <property type="term" value="F:metal ion binding"/>
    <property type="evidence" value="ECO:0007669"/>
    <property type="project" value="UniProtKB-KW"/>
</dbReference>
<dbReference type="Gene3D" id="3.90.1590.10">
    <property type="entry name" value="glutathione-dependent formaldehyde- activating enzyme (gfa)"/>
    <property type="match status" value="1"/>
</dbReference>
<keyword evidence="2" id="KW-0479">Metal-binding</keyword>
<feature type="domain" description="CENP-V/GFA" evidence="5">
    <location>
        <begin position="17"/>
        <end position="124"/>
    </location>
</feature>
<keyword evidence="4" id="KW-0456">Lyase</keyword>